<dbReference type="PANTHER" id="PTHR47237">
    <property type="entry name" value="SLL0310 PROTEIN"/>
    <property type="match status" value="1"/>
</dbReference>
<dbReference type="AlphaFoldDB" id="A0AAD9ITR1"/>
<dbReference type="InterPro" id="IPR016181">
    <property type="entry name" value="Acyl_CoA_acyltransferase"/>
</dbReference>
<evidence type="ECO:0000259" key="1">
    <source>
        <dbReference type="PROSITE" id="PS51186"/>
    </source>
</evidence>
<dbReference type="Proteomes" id="UP001208570">
    <property type="component" value="Unassembled WGS sequence"/>
</dbReference>
<gene>
    <name evidence="2" type="ORF">LSH36_1561g00011</name>
</gene>
<protein>
    <recommendedName>
        <fullName evidence="1">N-acetyltransferase domain-containing protein</fullName>
    </recommendedName>
</protein>
<feature type="domain" description="N-acetyltransferase" evidence="1">
    <location>
        <begin position="89"/>
        <end position="246"/>
    </location>
</feature>
<dbReference type="Gene3D" id="3.40.630.30">
    <property type="match status" value="1"/>
</dbReference>
<dbReference type="InterPro" id="IPR052729">
    <property type="entry name" value="Acyl/Acetyltrans_Enzymes"/>
</dbReference>
<dbReference type="EMBL" id="JAODUP010001560">
    <property type="protein sequence ID" value="KAK2139910.1"/>
    <property type="molecule type" value="Genomic_DNA"/>
</dbReference>
<dbReference type="Gene3D" id="3.40.630.90">
    <property type="match status" value="1"/>
</dbReference>
<dbReference type="GO" id="GO:0016747">
    <property type="term" value="F:acyltransferase activity, transferring groups other than amino-acyl groups"/>
    <property type="evidence" value="ECO:0007669"/>
    <property type="project" value="InterPro"/>
</dbReference>
<sequence length="384" mass="43666">MYRVVCLLAMQSARDEGRVRFRVYYQKRSRLSWMLASPFLRKLCPNTVRSAVSMRWLNVPGLTDVFVSFSIDKTYTKQPEVFESYDDGFIVRAMTPSDAQTVENWVASLVTTSRYDLHTALKVFPTTGRGFYIGEYEGAVVASCIRIPWGNDAYYGSYYYVREEYRGRGFGTRMRDQVAYGHVLEANGVLCIDAVEGTVTDKNEAKFSYVKAFVTMRYGIEAKDFGLKYNGKIVQADSVPFDQLISFDNKHFISKDYPVRRKFLQEWIKTPGGAAAVALNGHGQIVAFGQRRPSVSFQPRNHFIGPLYGDDIDSAMAVLQHLCSDVLGDRIFIQIWKPNTEGVKMIENLGFQKEFDITRMHANGDICEYKPTVYSVTSLKVCGF</sequence>
<proteinExistence type="predicted"/>
<dbReference type="SUPFAM" id="SSF55729">
    <property type="entry name" value="Acyl-CoA N-acyltransferases (Nat)"/>
    <property type="match status" value="1"/>
</dbReference>
<keyword evidence="3" id="KW-1185">Reference proteome</keyword>
<dbReference type="PANTHER" id="PTHR47237:SF1">
    <property type="entry name" value="SLL0310 PROTEIN"/>
    <property type="match status" value="1"/>
</dbReference>
<dbReference type="Pfam" id="PF00583">
    <property type="entry name" value="Acetyltransf_1"/>
    <property type="match status" value="1"/>
</dbReference>
<comment type="caution">
    <text evidence="2">The sequence shown here is derived from an EMBL/GenBank/DDBJ whole genome shotgun (WGS) entry which is preliminary data.</text>
</comment>
<dbReference type="InterPro" id="IPR000182">
    <property type="entry name" value="GNAT_dom"/>
</dbReference>
<evidence type="ECO:0000313" key="2">
    <source>
        <dbReference type="EMBL" id="KAK2139910.1"/>
    </source>
</evidence>
<dbReference type="PROSITE" id="PS51186">
    <property type="entry name" value="GNAT"/>
    <property type="match status" value="1"/>
</dbReference>
<organism evidence="2 3">
    <name type="scientific">Paralvinella palmiformis</name>
    <dbReference type="NCBI Taxonomy" id="53620"/>
    <lineage>
        <taxon>Eukaryota</taxon>
        <taxon>Metazoa</taxon>
        <taxon>Spiralia</taxon>
        <taxon>Lophotrochozoa</taxon>
        <taxon>Annelida</taxon>
        <taxon>Polychaeta</taxon>
        <taxon>Sedentaria</taxon>
        <taxon>Canalipalpata</taxon>
        <taxon>Terebellida</taxon>
        <taxon>Terebelliformia</taxon>
        <taxon>Alvinellidae</taxon>
        <taxon>Paralvinella</taxon>
    </lineage>
</organism>
<dbReference type="Pfam" id="PF18014">
    <property type="entry name" value="Acetyltransf_18"/>
    <property type="match status" value="1"/>
</dbReference>
<dbReference type="CDD" id="cd04301">
    <property type="entry name" value="NAT_SF"/>
    <property type="match status" value="1"/>
</dbReference>
<evidence type="ECO:0000313" key="3">
    <source>
        <dbReference type="Proteomes" id="UP001208570"/>
    </source>
</evidence>
<name>A0AAD9ITR1_9ANNE</name>
<dbReference type="InterPro" id="IPR041496">
    <property type="entry name" value="YitH/HolE_GNAT"/>
</dbReference>
<reference evidence="2" key="1">
    <citation type="journal article" date="2023" name="Mol. Biol. Evol.">
        <title>Third-Generation Sequencing Reveals the Adaptive Role of the Epigenome in Three Deep-Sea Polychaetes.</title>
        <authorList>
            <person name="Perez M."/>
            <person name="Aroh O."/>
            <person name="Sun Y."/>
            <person name="Lan Y."/>
            <person name="Juniper S.K."/>
            <person name="Young C.R."/>
            <person name="Angers B."/>
            <person name="Qian P.Y."/>
        </authorList>
    </citation>
    <scope>NUCLEOTIDE SEQUENCE</scope>
    <source>
        <strain evidence="2">P08H-3</strain>
    </source>
</reference>
<accession>A0AAD9ITR1</accession>